<dbReference type="EMBL" id="ML213525">
    <property type="protein sequence ID" value="TFK47201.1"/>
    <property type="molecule type" value="Genomic_DNA"/>
</dbReference>
<dbReference type="InterPro" id="IPR001406">
    <property type="entry name" value="PsdUridine_synth_TruA"/>
</dbReference>
<dbReference type="OrthoDB" id="25767at2759"/>
<dbReference type="GO" id="GO:0009982">
    <property type="term" value="F:pseudouridine synthase activity"/>
    <property type="evidence" value="ECO:0007669"/>
    <property type="project" value="InterPro"/>
</dbReference>
<evidence type="ECO:0000259" key="5">
    <source>
        <dbReference type="Pfam" id="PF01416"/>
    </source>
</evidence>
<dbReference type="SUPFAM" id="SSF55120">
    <property type="entry name" value="Pseudouridine synthase"/>
    <property type="match status" value="1"/>
</dbReference>
<dbReference type="InterPro" id="IPR020094">
    <property type="entry name" value="TruA/RsuA/RluB/E/F_N"/>
</dbReference>
<evidence type="ECO:0000256" key="4">
    <source>
        <dbReference type="SAM" id="MobiDB-lite"/>
    </source>
</evidence>
<proteinExistence type="inferred from homology"/>
<gene>
    <name evidence="6" type="ORF">OE88DRAFT_825641</name>
</gene>
<evidence type="ECO:0000256" key="3">
    <source>
        <dbReference type="ARBA" id="ARBA00023235"/>
    </source>
</evidence>
<dbReference type="PANTHER" id="PTHR11142">
    <property type="entry name" value="PSEUDOURIDYLATE SYNTHASE"/>
    <property type="match status" value="1"/>
</dbReference>
<dbReference type="STRING" id="5364.A0A5C3N0B5"/>
<dbReference type="InterPro" id="IPR020097">
    <property type="entry name" value="PsdUridine_synth_TruA_a/b_dom"/>
</dbReference>
<keyword evidence="3" id="KW-0413">Isomerase</keyword>
<dbReference type="AlphaFoldDB" id="A0A5C3N0B5"/>
<reference evidence="6 7" key="1">
    <citation type="journal article" date="2019" name="Nat. Ecol. Evol.">
        <title>Megaphylogeny resolves global patterns of mushroom evolution.</title>
        <authorList>
            <person name="Varga T."/>
            <person name="Krizsan K."/>
            <person name="Foldi C."/>
            <person name="Dima B."/>
            <person name="Sanchez-Garcia M."/>
            <person name="Sanchez-Ramirez S."/>
            <person name="Szollosi G.J."/>
            <person name="Szarkandi J.G."/>
            <person name="Papp V."/>
            <person name="Albert L."/>
            <person name="Andreopoulos W."/>
            <person name="Angelini C."/>
            <person name="Antonin V."/>
            <person name="Barry K.W."/>
            <person name="Bougher N.L."/>
            <person name="Buchanan P."/>
            <person name="Buyck B."/>
            <person name="Bense V."/>
            <person name="Catcheside P."/>
            <person name="Chovatia M."/>
            <person name="Cooper J."/>
            <person name="Damon W."/>
            <person name="Desjardin D."/>
            <person name="Finy P."/>
            <person name="Geml J."/>
            <person name="Haridas S."/>
            <person name="Hughes K."/>
            <person name="Justo A."/>
            <person name="Karasinski D."/>
            <person name="Kautmanova I."/>
            <person name="Kiss B."/>
            <person name="Kocsube S."/>
            <person name="Kotiranta H."/>
            <person name="LaButti K.M."/>
            <person name="Lechner B.E."/>
            <person name="Liimatainen K."/>
            <person name="Lipzen A."/>
            <person name="Lukacs Z."/>
            <person name="Mihaltcheva S."/>
            <person name="Morgado L.N."/>
            <person name="Niskanen T."/>
            <person name="Noordeloos M.E."/>
            <person name="Ohm R.A."/>
            <person name="Ortiz-Santana B."/>
            <person name="Ovrebo C."/>
            <person name="Racz N."/>
            <person name="Riley R."/>
            <person name="Savchenko A."/>
            <person name="Shiryaev A."/>
            <person name="Soop K."/>
            <person name="Spirin V."/>
            <person name="Szebenyi C."/>
            <person name="Tomsovsky M."/>
            <person name="Tulloss R.E."/>
            <person name="Uehling J."/>
            <person name="Grigoriev I.V."/>
            <person name="Vagvolgyi C."/>
            <person name="Papp T."/>
            <person name="Martin F.M."/>
            <person name="Miettinen O."/>
            <person name="Hibbett D.S."/>
            <person name="Nagy L.G."/>
        </authorList>
    </citation>
    <scope>NUCLEOTIDE SEQUENCE [LARGE SCALE GENOMIC DNA]</scope>
    <source>
        <strain evidence="6 7">OMC1185</strain>
    </source>
</reference>
<dbReference type="GO" id="GO:0031119">
    <property type="term" value="P:tRNA pseudouridine synthesis"/>
    <property type="evidence" value="ECO:0007669"/>
    <property type="project" value="TreeGrafter"/>
</dbReference>
<dbReference type="InterPro" id="IPR020103">
    <property type="entry name" value="PsdUridine_synth_cat_dom_sf"/>
</dbReference>
<feature type="domain" description="Pseudouridine synthase I TruA alpha/beta" evidence="5">
    <location>
        <begin position="274"/>
        <end position="407"/>
    </location>
</feature>
<feature type="region of interest" description="Disordered" evidence="4">
    <location>
        <begin position="180"/>
        <end position="214"/>
    </location>
</feature>
<evidence type="ECO:0000313" key="7">
    <source>
        <dbReference type="Proteomes" id="UP000305948"/>
    </source>
</evidence>
<dbReference type="GO" id="GO:0005634">
    <property type="term" value="C:nucleus"/>
    <property type="evidence" value="ECO:0007669"/>
    <property type="project" value="TreeGrafter"/>
</dbReference>
<dbReference type="Gene3D" id="3.30.70.580">
    <property type="entry name" value="Pseudouridine synthase I, catalytic domain, N-terminal subdomain"/>
    <property type="match status" value="1"/>
</dbReference>
<dbReference type="InterPro" id="IPR020095">
    <property type="entry name" value="PsdUridine_synth_TruA_C"/>
</dbReference>
<evidence type="ECO:0000256" key="2">
    <source>
        <dbReference type="ARBA" id="ARBA00022694"/>
    </source>
</evidence>
<dbReference type="GO" id="GO:1990481">
    <property type="term" value="P:mRNA pseudouridine synthesis"/>
    <property type="evidence" value="ECO:0007669"/>
    <property type="project" value="TreeGrafter"/>
</dbReference>
<accession>A0A5C3N0B5</accession>
<dbReference type="HAMAP" id="MF_00171">
    <property type="entry name" value="TruA"/>
    <property type="match status" value="1"/>
</dbReference>
<comment type="similarity">
    <text evidence="1">Belongs to the tRNA pseudouridine synthase TruA family.</text>
</comment>
<dbReference type="Pfam" id="PF01416">
    <property type="entry name" value="PseudoU_synth_1"/>
    <property type="match status" value="1"/>
</dbReference>
<organism evidence="6 7">
    <name type="scientific">Heliocybe sulcata</name>
    <dbReference type="NCBI Taxonomy" id="5364"/>
    <lineage>
        <taxon>Eukaryota</taxon>
        <taxon>Fungi</taxon>
        <taxon>Dikarya</taxon>
        <taxon>Basidiomycota</taxon>
        <taxon>Agaricomycotina</taxon>
        <taxon>Agaricomycetes</taxon>
        <taxon>Gloeophyllales</taxon>
        <taxon>Gloeophyllaceae</taxon>
        <taxon>Heliocybe</taxon>
    </lineage>
</organism>
<dbReference type="Proteomes" id="UP000305948">
    <property type="component" value="Unassembled WGS sequence"/>
</dbReference>
<protein>
    <submittedName>
        <fullName evidence="6">Pseudouridine synthase</fullName>
    </submittedName>
</protein>
<dbReference type="GO" id="GO:0005737">
    <property type="term" value="C:cytoplasm"/>
    <property type="evidence" value="ECO:0007669"/>
    <property type="project" value="TreeGrafter"/>
</dbReference>
<dbReference type="GO" id="GO:0003723">
    <property type="term" value="F:RNA binding"/>
    <property type="evidence" value="ECO:0007669"/>
    <property type="project" value="InterPro"/>
</dbReference>
<evidence type="ECO:0000256" key="1">
    <source>
        <dbReference type="ARBA" id="ARBA00009375"/>
    </source>
</evidence>
<sequence>MEVVNKPVKLGVRFLMRVPPGRRHRLLQASSQYTPSMAAPESYENWTRQDLIARLRRLERAGGTSASKSRAGRDVDFAAQPRRKIALKFCYSGWEYGGLAFQEGHTVLPTVENVLFDALARTRLVDPAKGFDGCGWERCGRTDRGVSSAGQVVSLWIRTTLDCPDGPSYLPPERDAVALSTRREAPQDASASDDDSDSLLDQTEPSSSTAHGTRKRPEFQFVSMLNRVLPITIRILAWSPVSSDFSARFACRYRHYKYFFTSHGLDVERMRDGARRLLGEHDFRNLCKLDPAKQITSFKRKILEAEISEVDSAPSDRGGVPSEPLYVFDLAGTAFLYNQVRHIVAVLFMIGTGLEHPSVITSLVNVDRSNPYPPFQEGEPAPEIVDTKPVYQMADSLPLMLWDCVYDEKDVSWRVTSGDPAVEKDLLKSENGPGNLIQQLGSAYGRSRIFTALNRQFLAAGQQYIPPPKSYLPIGGPGVDALVPNAMLDIPLGGGTYRQTTKYVPLLQRDRLEHVDIVNERWREGKGSRRAARQQVDGDE</sequence>
<name>A0A5C3N0B5_9AGAM</name>
<keyword evidence="2" id="KW-0819">tRNA processing</keyword>
<keyword evidence="7" id="KW-1185">Reference proteome</keyword>
<evidence type="ECO:0000313" key="6">
    <source>
        <dbReference type="EMBL" id="TFK47201.1"/>
    </source>
</evidence>
<dbReference type="PANTHER" id="PTHR11142:SF5">
    <property type="entry name" value="TRNA PSEUDOURIDINE(38_39) SYNTHASE"/>
    <property type="match status" value="1"/>
</dbReference>
<dbReference type="Gene3D" id="3.30.70.660">
    <property type="entry name" value="Pseudouridine synthase I, catalytic domain, C-terminal subdomain"/>
    <property type="match status" value="1"/>
</dbReference>